<dbReference type="Proteomes" id="UP000887574">
    <property type="component" value="Unplaced"/>
</dbReference>
<protein>
    <submittedName>
        <fullName evidence="2">Uncharacterized protein</fullName>
    </submittedName>
</protein>
<accession>A0A915D139</accession>
<dbReference type="AlphaFoldDB" id="A0A915D139"/>
<sequence length="67" mass="7506">MLTGRSDGYKPIPYVLLDRKRVDPKQLKWCGIDTAVVPGGCTKFIQAPEVCWNAPFKAKFASFMRTG</sequence>
<name>A0A915D139_9BILA</name>
<dbReference type="WBParaSite" id="jg14343">
    <property type="protein sequence ID" value="jg14343"/>
    <property type="gene ID" value="jg14343"/>
</dbReference>
<organism evidence="1 2">
    <name type="scientific">Ditylenchus dipsaci</name>
    <dbReference type="NCBI Taxonomy" id="166011"/>
    <lineage>
        <taxon>Eukaryota</taxon>
        <taxon>Metazoa</taxon>
        <taxon>Ecdysozoa</taxon>
        <taxon>Nematoda</taxon>
        <taxon>Chromadorea</taxon>
        <taxon>Rhabditida</taxon>
        <taxon>Tylenchina</taxon>
        <taxon>Tylenchomorpha</taxon>
        <taxon>Sphaerularioidea</taxon>
        <taxon>Anguinidae</taxon>
        <taxon>Anguininae</taxon>
        <taxon>Ditylenchus</taxon>
    </lineage>
</organism>
<proteinExistence type="predicted"/>
<evidence type="ECO:0000313" key="1">
    <source>
        <dbReference type="Proteomes" id="UP000887574"/>
    </source>
</evidence>
<reference evidence="2" key="1">
    <citation type="submission" date="2022-11" db="UniProtKB">
        <authorList>
            <consortium name="WormBaseParasite"/>
        </authorList>
    </citation>
    <scope>IDENTIFICATION</scope>
</reference>
<evidence type="ECO:0000313" key="2">
    <source>
        <dbReference type="WBParaSite" id="jg14343"/>
    </source>
</evidence>
<keyword evidence="1" id="KW-1185">Reference proteome</keyword>